<proteinExistence type="predicted"/>
<keyword evidence="3" id="KW-1185">Reference proteome</keyword>
<evidence type="ECO:0000256" key="1">
    <source>
        <dbReference type="SAM" id="MobiDB-lite"/>
    </source>
</evidence>
<sequence>MLMELVSGFSHQSAVKRQTDDAHTDQNPQSNQEKEDRGVSSVVESVRVRPTSARESFVIGQTLFKSRERESGVEIKMKRGRGAGDGRVWRAKGVFRFVSSPISCSEVGCVDVLSVMRLVVPLAMSKGQRVVSCGVVVERNEKRHRVSFAAAAKTNSDICTEKLFAENRTWQDDVNIHHCTEPPFKSQSVRSSPLRLCEWRRDRPFYLTPPDEERPAFLRFCRKGSVGREALLDVKSYSDSFLLFVTFFEREEGGSG</sequence>
<evidence type="ECO:0000313" key="3">
    <source>
        <dbReference type="Proteomes" id="UP001281761"/>
    </source>
</evidence>
<protein>
    <submittedName>
        <fullName evidence="2">Uncharacterized protein</fullName>
    </submittedName>
</protein>
<dbReference type="EMBL" id="JARBJD010000278">
    <property type="protein sequence ID" value="KAK2944930.1"/>
    <property type="molecule type" value="Genomic_DNA"/>
</dbReference>
<feature type="region of interest" description="Disordered" evidence="1">
    <location>
        <begin position="7"/>
        <end position="46"/>
    </location>
</feature>
<dbReference type="Proteomes" id="UP001281761">
    <property type="component" value="Unassembled WGS sequence"/>
</dbReference>
<gene>
    <name evidence="2" type="ORF">BLNAU_20106</name>
</gene>
<name>A0ABQ9WZJ4_9EUKA</name>
<accession>A0ABQ9WZJ4</accession>
<reference evidence="2 3" key="1">
    <citation type="journal article" date="2022" name="bioRxiv">
        <title>Genomics of Preaxostyla Flagellates Illuminates Evolutionary Transitions and the Path Towards Mitochondrial Loss.</title>
        <authorList>
            <person name="Novak L.V.F."/>
            <person name="Treitli S.C."/>
            <person name="Pyrih J."/>
            <person name="Halakuc P."/>
            <person name="Pipaliya S.V."/>
            <person name="Vacek V."/>
            <person name="Brzon O."/>
            <person name="Soukal P."/>
            <person name="Eme L."/>
            <person name="Dacks J.B."/>
            <person name="Karnkowska A."/>
            <person name="Elias M."/>
            <person name="Hampl V."/>
        </authorList>
    </citation>
    <scope>NUCLEOTIDE SEQUENCE [LARGE SCALE GENOMIC DNA]</scope>
    <source>
        <strain evidence="2">NAU3</strain>
        <tissue evidence="2">Gut</tissue>
    </source>
</reference>
<organism evidence="2 3">
    <name type="scientific">Blattamonas nauphoetae</name>
    <dbReference type="NCBI Taxonomy" id="2049346"/>
    <lineage>
        <taxon>Eukaryota</taxon>
        <taxon>Metamonada</taxon>
        <taxon>Preaxostyla</taxon>
        <taxon>Oxymonadida</taxon>
        <taxon>Blattamonas</taxon>
    </lineage>
</organism>
<comment type="caution">
    <text evidence="2">The sequence shown here is derived from an EMBL/GenBank/DDBJ whole genome shotgun (WGS) entry which is preliminary data.</text>
</comment>
<evidence type="ECO:0000313" key="2">
    <source>
        <dbReference type="EMBL" id="KAK2944930.1"/>
    </source>
</evidence>